<dbReference type="AlphaFoldDB" id="A0ABD3WLJ6"/>
<protein>
    <recommendedName>
        <fullName evidence="3">LRAT domain-containing protein</fullName>
    </recommendedName>
</protein>
<reference evidence="1 2" key="1">
    <citation type="submission" date="2024-11" db="EMBL/GenBank/DDBJ databases">
        <title>Chromosome-level genome assembly of the freshwater bivalve Anodonta woodiana.</title>
        <authorList>
            <person name="Chen X."/>
        </authorList>
    </citation>
    <scope>NUCLEOTIDE SEQUENCE [LARGE SCALE GENOMIC DNA]</scope>
    <source>
        <strain evidence="1">MN2024</strain>
        <tissue evidence="1">Gills</tissue>
    </source>
</reference>
<proteinExistence type="predicted"/>
<gene>
    <name evidence="1" type="ORF">ACJMK2_037797</name>
</gene>
<name>A0ABD3WLJ6_SINWO</name>
<dbReference type="Proteomes" id="UP001634394">
    <property type="component" value="Unassembled WGS sequence"/>
</dbReference>
<organism evidence="1 2">
    <name type="scientific">Sinanodonta woodiana</name>
    <name type="common">Chinese pond mussel</name>
    <name type="synonym">Anodonta woodiana</name>
    <dbReference type="NCBI Taxonomy" id="1069815"/>
    <lineage>
        <taxon>Eukaryota</taxon>
        <taxon>Metazoa</taxon>
        <taxon>Spiralia</taxon>
        <taxon>Lophotrochozoa</taxon>
        <taxon>Mollusca</taxon>
        <taxon>Bivalvia</taxon>
        <taxon>Autobranchia</taxon>
        <taxon>Heteroconchia</taxon>
        <taxon>Palaeoheterodonta</taxon>
        <taxon>Unionida</taxon>
        <taxon>Unionoidea</taxon>
        <taxon>Unionidae</taxon>
        <taxon>Unioninae</taxon>
        <taxon>Sinanodonta</taxon>
    </lineage>
</organism>
<sequence>MDIARSFSDFVPGQIVEFQYYWIWHQGILTKVNPARSTITVIHYGTAHIFATRTIVEEEFVVNPMNQDIYISRADPQYSYTPDEVIRRARDRLGEKNWRPGNRSRDFCRNCFFK</sequence>
<dbReference type="EMBL" id="JBJQND010000006">
    <property type="protein sequence ID" value="KAL3874835.1"/>
    <property type="molecule type" value="Genomic_DNA"/>
</dbReference>
<evidence type="ECO:0008006" key="3">
    <source>
        <dbReference type="Google" id="ProtNLM"/>
    </source>
</evidence>
<evidence type="ECO:0000313" key="1">
    <source>
        <dbReference type="EMBL" id="KAL3874835.1"/>
    </source>
</evidence>
<keyword evidence="2" id="KW-1185">Reference proteome</keyword>
<comment type="caution">
    <text evidence="1">The sequence shown here is derived from an EMBL/GenBank/DDBJ whole genome shotgun (WGS) entry which is preliminary data.</text>
</comment>
<accession>A0ABD3WLJ6</accession>
<evidence type="ECO:0000313" key="2">
    <source>
        <dbReference type="Proteomes" id="UP001634394"/>
    </source>
</evidence>